<comment type="caution">
    <text evidence="2">The sequence shown here is derived from an EMBL/GenBank/DDBJ whole genome shotgun (WGS) entry which is preliminary data.</text>
</comment>
<dbReference type="EMBL" id="JACCCF010000001">
    <property type="protein sequence ID" value="NYE44547.1"/>
    <property type="molecule type" value="Genomic_DNA"/>
</dbReference>
<sequence length="34" mass="3888">MPQPLRAQLSDNKARNASNSTHKGYVPNAPYFQW</sequence>
<evidence type="ECO:0000313" key="3">
    <source>
        <dbReference type="Proteomes" id="UP000530403"/>
    </source>
</evidence>
<protein>
    <submittedName>
        <fullName evidence="2">Uncharacterized protein</fullName>
    </submittedName>
</protein>
<dbReference type="Proteomes" id="UP000530403">
    <property type="component" value="Unassembled WGS sequence"/>
</dbReference>
<name>A0A7Y9L007_9ACTN</name>
<feature type="compositionally biased region" description="Polar residues" evidence="1">
    <location>
        <begin position="9"/>
        <end position="22"/>
    </location>
</feature>
<gene>
    <name evidence="2" type="ORF">HEB29_005558</name>
</gene>
<evidence type="ECO:0000256" key="1">
    <source>
        <dbReference type="SAM" id="MobiDB-lite"/>
    </source>
</evidence>
<evidence type="ECO:0000313" key="2">
    <source>
        <dbReference type="EMBL" id="NYE44547.1"/>
    </source>
</evidence>
<organism evidence="2 3">
    <name type="scientific">Streptomyces fulvorobeus</name>
    <dbReference type="NCBI Taxonomy" id="284028"/>
    <lineage>
        <taxon>Bacteria</taxon>
        <taxon>Bacillati</taxon>
        <taxon>Actinomycetota</taxon>
        <taxon>Actinomycetes</taxon>
        <taxon>Kitasatosporales</taxon>
        <taxon>Streptomycetaceae</taxon>
        <taxon>Streptomyces</taxon>
    </lineage>
</organism>
<reference evidence="2 3" key="1">
    <citation type="submission" date="2020-07" db="EMBL/GenBank/DDBJ databases">
        <title>Sequencing the genomes of 1000 actinobacteria strains.</title>
        <authorList>
            <person name="Klenk H.-P."/>
        </authorList>
    </citation>
    <scope>NUCLEOTIDE SEQUENCE [LARGE SCALE GENOMIC DNA]</scope>
    <source>
        <strain evidence="2 3">DSM 41455</strain>
    </source>
</reference>
<feature type="region of interest" description="Disordered" evidence="1">
    <location>
        <begin position="1"/>
        <end position="34"/>
    </location>
</feature>
<accession>A0A7Y9L007</accession>
<dbReference type="AlphaFoldDB" id="A0A7Y9L007"/>
<proteinExistence type="predicted"/>